<gene>
    <name evidence="4" type="ORF">GLAREA_11750</name>
</gene>
<dbReference type="PANTHER" id="PTHR35392:SF2">
    <property type="entry name" value="ZN(II)2CYS6 TRANSCRIPTION FACTOR (EUROFUNG)"/>
    <property type="match status" value="1"/>
</dbReference>
<evidence type="ECO:0000259" key="3">
    <source>
        <dbReference type="PROSITE" id="PS50048"/>
    </source>
</evidence>
<dbReference type="PANTHER" id="PTHR35392">
    <property type="entry name" value="ZN(II)2CYS6 TRANSCRIPTION FACTOR (EUROFUNG)-RELATED-RELATED"/>
    <property type="match status" value="1"/>
</dbReference>
<evidence type="ECO:0000256" key="1">
    <source>
        <dbReference type="ARBA" id="ARBA00023242"/>
    </source>
</evidence>
<dbReference type="GO" id="GO:0000981">
    <property type="term" value="F:DNA-binding transcription factor activity, RNA polymerase II-specific"/>
    <property type="evidence" value="ECO:0007669"/>
    <property type="project" value="InterPro"/>
</dbReference>
<accession>S3CIU8</accession>
<organism evidence="4 5">
    <name type="scientific">Glarea lozoyensis (strain ATCC 20868 / MF5171)</name>
    <dbReference type="NCBI Taxonomy" id="1116229"/>
    <lineage>
        <taxon>Eukaryota</taxon>
        <taxon>Fungi</taxon>
        <taxon>Dikarya</taxon>
        <taxon>Ascomycota</taxon>
        <taxon>Pezizomycotina</taxon>
        <taxon>Leotiomycetes</taxon>
        <taxon>Helotiales</taxon>
        <taxon>Helotiaceae</taxon>
        <taxon>Glarea</taxon>
    </lineage>
</organism>
<dbReference type="EMBL" id="KE145372">
    <property type="protein sequence ID" value="EPE25169.1"/>
    <property type="molecule type" value="Genomic_DNA"/>
</dbReference>
<dbReference type="InterPro" id="IPR001138">
    <property type="entry name" value="Zn2Cys6_DnaBD"/>
</dbReference>
<sequence length="660" mass="74199">MSEASLPVAATRGRQHQTFIKGSIFNRDQDSLVANCNDANDEFNQNYLGGSWAFPVAQCPAFEVKPGLDVPDQWSNDGSQCSPVLSLEDPQPMKIMYPNALQLDSIHSSDACGFFQPVAVPPGYQSQFVDQISGHQNNYISHIPPYIQATPPNCEHLLGMFQPAPHYSLVLNQQADPMWLNSTYMSQKPINTIINNASTTVQSARSPLKLYWPSERNEIPVSAPKRKRTSPEPSNKRSHAAKPEKPLSEFVVVFENSPGALLGVKHRRKLDDPVRKAARDVRKAGACHQCRFRKRTCSTGSPCISCLKNGNGLHEVKCQRESPFVGKLMHQYFMSSSTKRVLSFKIKYTQTSQSSYNGENVTIDGIGRTSHPIKLRVRRTPLNGLPAEEQETIKRVMSVKNIPPVSDDFEFILLEDDNKCGKEVEQWAMEYTSKFVHAAGPEFHSTTIAQILGTAYVKKNLPESQLVSVMLRVSSLAFVLRAGVRCSNSDISRPGYYTVQASIDTILYERLQLAEKELFQMLQRLIFRTAGCLTRGQIFPVALVLWQLMRFLSLSSSHLSNIVQKFRPQAQSQADYQFIGLRLLLSTHMALFRSSNPLLLDINDKHNRDLIGGDDELANLCAKMRNVVLNFREKGAPEMKGSIAYKKEYFDLFRKVYTGL</sequence>
<reference evidence="4 5" key="1">
    <citation type="journal article" date="2013" name="BMC Genomics">
        <title>Genomics-driven discovery of the pneumocandin biosynthetic gene cluster in the fungus Glarea lozoyensis.</title>
        <authorList>
            <person name="Chen L."/>
            <person name="Yue Q."/>
            <person name="Zhang X."/>
            <person name="Xiang M."/>
            <person name="Wang C."/>
            <person name="Li S."/>
            <person name="Che Y."/>
            <person name="Ortiz-Lopez F.J."/>
            <person name="Bills G.F."/>
            <person name="Liu X."/>
            <person name="An Z."/>
        </authorList>
    </citation>
    <scope>NUCLEOTIDE SEQUENCE [LARGE SCALE GENOMIC DNA]</scope>
    <source>
        <strain evidence="5">ATCC 20868 / MF5171</strain>
    </source>
</reference>
<dbReference type="RefSeq" id="XP_008088084.1">
    <property type="nucleotide sequence ID" value="XM_008089893.1"/>
</dbReference>
<protein>
    <recommendedName>
        <fullName evidence="3">Zn(2)-C6 fungal-type domain-containing protein</fullName>
    </recommendedName>
</protein>
<dbReference type="GeneID" id="19470791"/>
<dbReference type="InterPro" id="IPR052973">
    <property type="entry name" value="Fungal_sec-metab_reg_TF"/>
</dbReference>
<feature type="domain" description="Zn(2)-C6 fungal-type" evidence="3">
    <location>
        <begin position="286"/>
        <end position="320"/>
    </location>
</feature>
<dbReference type="KEGG" id="glz:GLAREA_11750"/>
<dbReference type="GO" id="GO:0008270">
    <property type="term" value="F:zinc ion binding"/>
    <property type="evidence" value="ECO:0007669"/>
    <property type="project" value="InterPro"/>
</dbReference>
<keyword evidence="1" id="KW-0539">Nucleus</keyword>
<dbReference type="Proteomes" id="UP000016922">
    <property type="component" value="Unassembled WGS sequence"/>
</dbReference>
<dbReference type="HOGENOM" id="CLU_415629_0_0_1"/>
<keyword evidence="5" id="KW-1185">Reference proteome</keyword>
<feature type="region of interest" description="Disordered" evidence="2">
    <location>
        <begin position="219"/>
        <end position="243"/>
    </location>
</feature>
<dbReference type="OrthoDB" id="5426982at2759"/>
<dbReference type="PROSITE" id="PS50048">
    <property type="entry name" value="ZN2_CY6_FUNGAL_2"/>
    <property type="match status" value="1"/>
</dbReference>
<evidence type="ECO:0000256" key="2">
    <source>
        <dbReference type="SAM" id="MobiDB-lite"/>
    </source>
</evidence>
<dbReference type="Pfam" id="PF00172">
    <property type="entry name" value="Zn_clus"/>
    <property type="match status" value="1"/>
</dbReference>
<proteinExistence type="predicted"/>
<dbReference type="AlphaFoldDB" id="S3CIU8"/>
<name>S3CIU8_GLAL2</name>
<evidence type="ECO:0000313" key="5">
    <source>
        <dbReference type="Proteomes" id="UP000016922"/>
    </source>
</evidence>
<evidence type="ECO:0000313" key="4">
    <source>
        <dbReference type="EMBL" id="EPE25169.1"/>
    </source>
</evidence>